<feature type="repeat" description="Pumilio" evidence="2">
    <location>
        <begin position="519"/>
        <end position="554"/>
    </location>
</feature>
<gene>
    <name evidence="5" type="ORF">WJX84_000100</name>
</gene>
<proteinExistence type="predicted"/>
<feature type="compositionally biased region" description="Polar residues" evidence="3">
    <location>
        <begin position="142"/>
        <end position="162"/>
    </location>
</feature>
<feature type="repeat" description="Pumilio" evidence="2">
    <location>
        <begin position="669"/>
        <end position="704"/>
    </location>
</feature>
<dbReference type="CDD" id="cd07920">
    <property type="entry name" value="Pumilio"/>
    <property type="match status" value="1"/>
</dbReference>
<dbReference type="InterPro" id="IPR001313">
    <property type="entry name" value="Pumilio_RNA-bd_rpt"/>
</dbReference>
<comment type="caution">
    <text evidence="5">The sequence shown here is derived from an EMBL/GenBank/DDBJ whole genome shotgun (WGS) entry which is preliminary data.</text>
</comment>
<feature type="compositionally biased region" description="Low complexity" evidence="3">
    <location>
        <begin position="180"/>
        <end position="190"/>
    </location>
</feature>
<accession>A0AAW1TA45</accession>
<sequence>MKNTARIAALSKQGLFQGFETALALILLLILLPARDRAPSLAPDTKAGPAASVASWKLHQRLWNRLLCWPFSDPDAPTRRNASVDLMSTQAVPAPTKRYCTENEATPADKENSTSSAATVTRPAHIPRVNVAEAQRLAAKNGQMNSTPAANLNSSQPLSQENGKAALAHRRSNLQRKGSQRSMRSGSWSSFTEPGGGGQQHSSHKSGNGSMQSYQNRQSGDHASFQRQQSSEFGGPYQAVAPLPHMLLQPPTHHRQRSVSLPNNTTRPAASYAELSGYGQPQHMSGQIMYGSPPHGWSGFGPMQNGQYMQPGSSGHFPPAMHPPQSLMMLPHFMPGQMAGPPFLLPVGPGSPPQGGFPHMLQPNQDMGHLMPMWRADYHPAMSPGHSHASVQHANGYYDATGIITSPSASSNSWQESSSADSNQVGAALNGAGRRSSGYSHGSARGGAKWLTSGRHGGLHGRPIVSELEEIKARKQGQLSLQDTENLFVRACKDQGGSRLLQDILERSSSAEVVPVLEKLRLQLLSLMRDVFGNYVVQRILERREDDEVGLLLTIMCGHIQELSLNMYGCRVVQTILEVLPLDGQQQVVAELASNDAIGKCCYDSNGNHVIQKCIESIKPTDHIPRITQYVTQTGNVVRLSQHSYGCRIVQRLLEYCTVDAIKEKIATDILGATALLAPDQFGNYVVQHILKQGSDADRKLIIDTLVPNAGTLASQKFASNVLETCLHVASQAQRDTLIRAITALPHGADQPASSPASGSSSSSSEVADGEQCMDHDDMQAGKTVKQPAGNGSEAIQLAKAAQTDPLLRLMQDPYGNYVIGKAVQMCSLDVLHELHARAAPHLDLLQRLQHGKFPVGKMEIALSGAAIPAARFSRCGVQRRLSPPKHANLRAMHDHTEMDEKSPTGVSTVQQRSPQHLMTSCCPRQSKGAC</sequence>
<feature type="compositionally biased region" description="Polar residues" evidence="3">
    <location>
        <begin position="258"/>
        <end position="267"/>
    </location>
</feature>
<feature type="compositionally biased region" description="Low complexity" evidence="3">
    <location>
        <begin position="408"/>
        <end position="422"/>
    </location>
</feature>
<feature type="region of interest" description="Disordered" evidence="3">
    <location>
        <begin position="248"/>
        <end position="267"/>
    </location>
</feature>
<dbReference type="EMBL" id="JALJOV010000266">
    <property type="protein sequence ID" value="KAK9865244.1"/>
    <property type="molecule type" value="Genomic_DNA"/>
</dbReference>
<dbReference type="AlphaFoldDB" id="A0AAW1TA45"/>
<evidence type="ECO:0000256" key="1">
    <source>
        <dbReference type="ARBA" id="ARBA00022737"/>
    </source>
</evidence>
<dbReference type="InterPro" id="IPR011989">
    <property type="entry name" value="ARM-like"/>
</dbReference>
<protein>
    <recommendedName>
        <fullName evidence="4">PUM-HD domain-containing protein</fullName>
    </recommendedName>
</protein>
<evidence type="ECO:0000256" key="2">
    <source>
        <dbReference type="PROSITE-ProRule" id="PRU00317"/>
    </source>
</evidence>
<feature type="domain" description="PUM-HD" evidence="4">
    <location>
        <begin position="460"/>
        <end position="863"/>
    </location>
</feature>
<feature type="region of interest" description="Disordered" evidence="3">
    <location>
        <begin position="895"/>
        <end position="931"/>
    </location>
</feature>
<feature type="compositionally biased region" description="Low complexity" evidence="3">
    <location>
        <begin position="752"/>
        <end position="765"/>
    </location>
</feature>
<dbReference type="Pfam" id="PF00806">
    <property type="entry name" value="PUF"/>
    <property type="match status" value="8"/>
</dbReference>
<keyword evidence="6" id="KW-1185">Reference proteome</keyword>
<organism evidence="5 6">
    <name type="scientific">Apatococcus fuscideae</name>
    <dbReference type="NCBI Taxonomy" id="2026836"/>
    <lineage>
        <taxon>Eukaryota</taxon>
        <taxon>Viridiplantae</taxon>
        <taxon>Chlorophyta</taxon>
        <taxon>core chlorophytes</taxon>
        <taxon>Trebouxiophyceae</taxon>
        <taxon>Chlorellales</taxon>
        <taxon>Chlorellaceae</taxon>
        <taxon>Apatococcus</taxon>
    </lineage>
</organism>
<dbReference type="GO" id="GO:0003729">
    <property type="term" value="F:mRNA binding"/>
    <property type="evidence" value="ECO:0007669"/>
    <property type="project" value="TreeGrafter"/>
</dbReference>
<evidence type="ECO:0000313" key="5">
    <source>
        <dbReference type="EMBL" id="KAK9865244.1"/>
    </source>
</evidence>
<feature type="region of interest" description="Disordered" evidence="3">
    <location>
        <begin position="104"/>
        <end position="127"/>
    </location>
</feature>
<name>A0AAW1TA45_9CHLO</name>
<dbReference type="Gene3D" id="1.25.10.10">
    <property type="entry name" value="Leucine-rich Repeat Variant"/>
    <property type="match status" value="1"/>
</dbReference>
<feature type="region of interest" description="Disordered" evidence="3">
    <location>
        <begin position="139"/>
        <end position="238"/>
    </location>
</feature>
<dbReference type="PROSITE" id="PS50302">
    <property type="entry name" value="PUM"/>
    <property type="match status" value="5"/>
</dbReference>
<dbReference type="Proteomes" id="UP001485043">
    <property type="component" value="Unassembled WGS sequence"/>
</dbReference>
<dbReference type="InterPro" id="IPR033133">
    <property type="entry name" value="PUM-HD"/>
</dbReference>
<feature type="compositionally biased region" description="Polar residues" evidence="3">
    <location>
        <begin position="905"/>
        <end position="919"/>
    </location>
</feature>
<dbReference type="SUPFAM" id="SSF48371">
    <property type="entry name" value="ARM repeat"/>
    <property type="match status" value="1"/>
</dbReference>
<dbReference type="SMART" id="SM00025">
    <property type="entry name" value="Pumilio"/>
    <property type="match status" value="8"/>
</dbReference>
<keyword evidence="1" id="KW-0677">Repeat</keyword>
<dbReference type="PANTHER" id="PTHR12537:SF12">
    <property type="entry name" value="MATERNAL PROTEIN PUMILIO"/>
    <property type="match status" value="1"/>
</dbReference>
<reference evidence="5 6" key="1">
    <citation type="journal article" date="2024" name="Nat. Commun.">
        <title>Phylogenomics reveals the evolutionary origins of lichenization in chlorophyte algae.</title>
        <authorList>
            <person name="Puginier C."/>
            <person name="Libourel C."/>
            <person name="Otte J."/>
            <person name="Skaloud P."/>
            <person name="Haon M."/>
            <person name="Grisel S."/>
            <person name="Petersen M."/>
            <person name="Berrin J.G."/>
            <person name="Delaux P.M."/>
            <person name="Dal Grande F."/>
            <person name="Keller J."/>
        </authorList>
    </citation>
    <scope>NUCLEOTIDE SEQUENCE [LARGE SCALE GENOMIC DNA]</scope>
    <source>
        <strain evidence="5 6">SAG 2523</strain>
    </source>
</reference>
<feature type="region of interest" description="Disordered" evidence="3">
    <location>
        <begin position="408"/>
        <end position="453"/>
    </location>
</feature>
<dbReference type="PROSITE" id="PS50303">
    <property type="entry name" value="PUM_HD"/>
    <property type="match status" value="1"/>
</dbReference>
<dbReference type="GO" id="GO:0005737">
    <property type="term" value="C:cytoplasm"/>
    <property type="evidence" value="ECO:0007669"/>
    <property type="project" value="TreeGrafter"/>
</dbReference>
<dbReference type="PANTHER" id="PTHR12537">
    <property type="entry name" value="RNA BINDING PROTEIN PUMILIO-RELATED"/>
    <property type="match status" value="1"/>
</dbReference>
<feature type="region of interest" description="Disordered" evidence="3">
    <location>
        <begin position="748"/>
        <end position="771"/>
    </location>
</feature>
<dbReference type="InterPro" id="IPR033712">
    <property type="entry name" value="Pumilio_RNA-bd"/>
</dbReference>
<dbReference type="GO" id="GO:0010608">
    <property type="term" value="P:post-transcriptional regulation of gene expression"/>
    <property type="evidence" value="ECO:0007669"/>
    <property type="project" value="TreeGrafter"/>
</dbReference>
<evidence type="ECO:0000259" key="4">
    <source>
        <dbReference type="PROSITE" id="PS50303"/>
    </source>
</evidence>
<evidence type="ECO:0000313" key="6">
    <source>
        <dbReference type="Proteomes" id="UP001485043"/>
    </source>
</evidence>
<feature type="repeat" description="Pumilio" evidence="2">
    <location>
        <begin position="555"/>
        <end position="590"/>
    </location>
</feature>
<feature type="repeat" description="Pumilio" evidence="2">
    <location>
        <begin position="705"/>
        <end position="740"/>
    </location>
</feature>
<evidence type="ECO:0000256" key="3">
    <source>
        <dbReference type="SAM" id="MobiDB-lite"/>
    </source>
</evidence>
<dbReference type="InterPro" id="IPR016024">
    <property type="entry name" value="ARM-type_fold"/>
</dbReference>
<feature type="repeat" description="Pumilio" evidence="2">
    <location>
        <begin position="629"/>
        <end position="668"/>
    </location>
</feature>